<proteinExistence type="inferred from homology"/>
<accession>A0A6I9TQ23</accession>
<feature type="compositionally biased region" description="Polar residues" evidence="3">
    <location>
        <begin position="198"/>
        <end position="207"/>
    </location>
</feature>
<evidence type="ECO:0000313" key="6">
    <source>
        <dbReference type="RefSeq" id="XP_011086748.1"/>
    </source>
</evidence>
<dbReference type="PANTHER" id="PTHR31471:SF52">
    <property type="entry name" value="F12A21.28"/>
    <property type="match status" value="1"/>
</dbReference>
<evidence type="ECO:0000256" key="3">
    <source>
        <dbReference type="SAM" id="MobiDB-lite"/>
    </source>
</evidence>
<feature type="region of interest" description="Disordered" evidence="3">
    <location>
        <begin position="64"/>
        <end position="83"/>
    </location>
</feature>
<organism evidence="5 6">
    <name type="scientific">Sesamum indicum</name>
    <name type="common">Oriental sesame</name>
    <name type="synonym">Sesamum orientale</name>
    <dbReference type="NCBI Taxonomy" id="4182"/>
    <lineage>
        <taxon>Eukaryota</taxon>
        <taxon>Viridiplantae</taxon>
        <taxon>Streptophyta</taxon>
        <taxon>Embryophyta</taxon>
        <taxon>Tracheophyta</taxon>
        <taxon>Spermatophyta</taxon>
        <taxon>Magnoliopsida</taxon>
        <taxon>eudicotyledons</taxon>
        <taxon>Gunneridae</taxon>
        <taxon>Pentapetalae</taxon>
        <taxon>asterids</taxon>
        <taxon>lamiids</taxon>
        <taxon>Lamiales</taxon>
        <taxon>Pedaliaceae</taxon>
        <taxon>Sesamum</taxon>
    </lineage>
</organism>
<gene>
    <name evidence="6" type="primary">LOC105168384</name>
</gene>
<feature type="coiled-coil region" evidence="2">
    <location>
        <begin position="283"/>
        <end position="336"/>
    </location>
</feature>
<dbReference type="RefSeq" id="XP_011086748.1">
    <property type="nucleotide sequence ID" value="XM_011088446.2"/>
</dbReference>
<dbReference type="Gramene" id="SIN_1026521.t">
    <property type="protein sequence ID" value="SIN_1026521.t"/>
    <property type="gene ID" value="SIN_1026521"/>
</dbReference>
<feature type="compositionally biased region" description="Polar residues" evidence="3">
    <location>
        <begin position="12"/>
        <end position="22"/>
    </location>
</feature>
<protein>
    <submittedName>
        <fullName evidence="6">Uncharacterized protein At3g61260 isoform X1</fullName>
    </submittedName>
</protein>
<dbReference type="InParanoid" id="A0A6I9TQ23"/>
<dbReference type="KEGG" id="sind:105168384"/>
<dbReference type="PANTHER" id="PTHR31471">
    <property type="entry name" value="OS02G0116800 PROTEIN"/>
    <property type="match status" value="1"/>
</dbReference>
<comment type="similarity">
    <text evidence="1">Belongs to the remorin family.</text>
</comment>
<keyword evidence="5" id="KW-1185">Reference proteome</keyword>
<feature type="region of interest" description="Disordered" evidence="3">
    <location>
        <begin position="90"/>
        <end position="111"/>
    </location>
</feature>
<name>A0A6I9TQ23_SESIN</name>
<dbReference type="GeneID" id="105168384"/>
<evidence type="ECO:0000256" key="2">
    <source>
        <dbReference type="SAM" id="Coils"/>
    </source>
</evidence>
<feature type="region of interest" description="Disordered" evidence="3">
    <location>
        <begin position="34"/>
        <end position="53"/>
    </location>
</feature>
<evidence type="ECO:0000256" key="1">
    <source>
        <dbReference type="ARBA" id="ARBA00005711"/>
    </source>
</evidence>
<feature type="region of interest" description="Disordered" evidence="3">
    <location>
        <begin position="1"/>
        <end position="24"/>
    </location>
</feature>
<dbReference type="InterPro" id="IPR005516">
    <property type="entry name" value="Remorin_C"/>
</dbReference>
<dbReference type="AlphaFoldDB" id="A0A6I9TQ23"/>
<sequence>MRTIEEKGCPHNGTTQETSGGSCMSFEFHKNNGVSRTSAHHRTALGKPTPSKWDDAQKWLVNLSRGEKNQAKASPRNSNADDRRLIAPVPKKDYSSGEEGENVRCPGSNGIDQYEMETKNVDCDDSVWRISKPANSSQSVVRSICVRDMGTEMTPIASQEPSRTATPIRATTPAARSPMSSGSSTPVRCANGVMALGNCQNTATPSETRSDGGRYSGAIRQFSRDGEESNGGKTAENKTGDQSSKLNPLETRAMAWDEAERAKYMARYKREEVKIQAWENHQKRKAEMEMQKTEVKAEQLKSRAQEKYTNKLAASRRIAEEKRANAEAKLNEKAVKTSERADYIRRTGHLPSSFSFKLPSFCCDGECNILHQMETRELSNI</sequence>
<dbReference type="FunCoup" id="A0A6I9TQ23">
    <property type="interactions" value="329"/>
</dbReference>
<dbReference type="OrthoDB" id="687404at2759"/>
<dbReference type="Pfam" id="PF03763">
    <property type="entry name" value="Remorin_C"/>
    <property type="match status" value="1"/>
</dbReference>
<evidence type="ECO:0000259" key="4">
    <source>
        <dbReference type="Pfam" id="PF03763"/>
    </source>
</evidence>
<feature type="region of interest" description="Disordered" evidence="3">
    <location>
        <begin position="198"/>
        <end position="248"/>
    </location>
</feature>
<reference evidence="6" key="1">
    <citation type="submission" date="2025-08" db="UniProtKB">
        <authorList>
            <consortium name="RefSeq"/>
        </authorList>
    </citation>
    <scope>IDENTIFICATION</scope>
</reference>
<feature type="domain" description="Remorin C-terminal" evidence="4">
    <location>
        <begin position="250"/>
        <end position="352"/>
    </location>
</feature>
<dbReference type="Proteomes" id="UP000504604">
    <property type="component" value="Linkage group LG8"/>
</dbReference>
<keyword evidence="2" id="KW-0175">Coiled coil</keyword>
<evidence type="ECO:0000313" key="5">
    <source>
        <dbReference type="Proteomes" id="UP000504604"/>
    </source>
</evidence>